<dbReference type="GO" id="GO:0000166">
    <property type="term" value="F:nucleotide binding"/>
    <property type="evidence" value="ECO:0007669"/>
    <property type="project" value="UniProtKB-KW"/>
</dbReference>
<dbReference type="InterPro" id="IPR050264">
    <property type="entry name" value="Bact_CCA-adding_enz_type3_sf"/>
</dbReference>
<evidence type="ECO:0000256" key="4">
    <source>
        <dbReference type="ARBA" id="ARBA00022695"/>
    </source>
</evidence>
<dbReference type="AlphaFoldDB" id="A0A449BDA1"/>
<dbReference type="STRING" id="1278311.GCA_000428705_01197"/>
<evidence type="ECO:0000256" key="3">
    <source>
        <dbReference type="ARBA" id="ARBA00022694"/>
    </source>
</evidence>
<dbReference type="CDD" id="cd05398">
    <property type="entry name" value="NT_ClassII-CCAase"/>
    <property type="match status" value="1"/>
</dbReference>
<dbReference type="SUPFAM" id="SSF81891">
    <property type="entry name" value="Poly A polymerase C-terminal region-like"/>
    <property type="match status" value="1"/>
</dbReference>
<feature type="domain" description="CCA-adding enzyme C-terminal" evidence="12">
    <location>
        <begin position="258"/>
        <end position="374"/>
    </location>
</feature>
<dbReference type="Proteomes" id="UP000289841">
    <property type="component" value="Chromosome"/>
</dbReference>
<keyword evidence="5" id="KW-0479">Metal-binding</keyword>
<evidence type="ECO:0000256" key="9">
    <source>
        <dbReference type="RuleBase" id="RU003953"/>
    </source>
</evidence>
<proteinExistence type="inferred from homology"/>
<dbReference type="KEGG" id="aaxa:NCTC10138_00772"/>
<dbReference type="Gene3D" id="3.30.460.10">
    <property type="entry name" value="Beta Polymerase, domain 2"/>
    <property type="match status" value="1"/>
</dbReference>
<comment type="similarity">
    <text evidence="9">Belongs to the tRNA nucleotidyltransferase/poly(A) polymerase family.</text>
</comment>
<feature type="domain" description="Poly A polymerase head" evidence="10">
    <location>
        <begin position="21"/>
        <end position="140"/>
    </location>
</feature>
<dbReference type="PANTHER" id="PTHR46173">
    <property type="entry name" value="CCA TRNA NUCLEOTIDYLTRANSFERASE 1, MITOCHONDRIAL"/>
    <property type="match status" value="1"/>
</dbReference>
<evidence type="ECO:0000256" key="6">
    <source>
        <dbReference type="ARBA" id="ARBA00022741"/>
    </source>
</evidence>
<dbReference type="InterPro" id="IPR002646">
    <property type="entry name" value="PolA_pol_head_dom"/>
</dbReference>
<evidence type="ECO:0000313" key="14">
    <source>
        <dbReference type="Proteomes" id="UP000289841"/>
    </source>
</evidence>
<keyword evidence="4 13" id="KW-0548">Nucleotidyltransferase</keyword>
<dbReference type="EMBL" id="LR215048">
    <property type="protein sequence ID" value="VEU80402.1"/>
    <property type="molecule type" value="Genomic_DNA"/>
</dbReference>
<evidence type="ECO:0000259" key="10">
    <source>
        <dbReference type="Pfam" id="PF01743"/>
    </source>
</evidence>
<dbReference type="RefSeq" id="WP_026391208.1">
    <property type="nucleotide sequence ID" value="NZ_LR215048.1"/>
</dbReference>
<sequence>MKKINDGKKVLKIFEENGYEAYMVGGAIRDYLLKLPINDVDITTSATPKEVLKLFKGIPTGIKYGTVTITFRENTYEVTTFRSEEGYYDSRHPGEIQYETSVLKDVERRDFTMNGLLMDQTGLIIDHVDGKKDIKHKYIRTINNPDDRFNEDALRMLRAFYFQSKLDFEIDSNTKASIEKNRNLILKISAERVLDEMLKILHGKYLKKTLKNMVDTKFHEVLPGLKEGILHFSKQDEMPLTDIFFSTCFTLNKVVPSYWKFSNKHRHKYQSVANLANSKINFGAKELYEYGLEFTQAANRVNYILRKDKLRVLEIAKDFNDLPINSSLDLKFRARDILTTTNRKAGAWVNNLITDMVNQVLDKKLKNDYNELKEYVIANHERF</sequence>
<reference evidence="13 14" key="1">
    <citation type="submission" date="2019-01" db="EMBL/GenBank/DDBJ databases">
        <authorList>
            <consortium name="Pathogen Informatics"/>
        </authorList>
    </citation>
    <scope>NUCLEOTIDE SEQUENCE [LARGE SCALE GENOMIC DNA]</scope>
    <source>
        <strain evidence="13 14">NCTC10138</strain>
    </source>
</reference>
<dbReference type="Pfam" id="PF13735">
    <property type="entry name" value="tRNA_NucTran2_2"/>
    <property type="match status" value="1"/>
</dbReference>
<dbReference type="Gene3D" id="1.10.110.30">
    <property type="match status" value="1"/>
</dbReference>
<evidence type="ECO:0000256" key="7">
    <source>
        <dbReference type="ARBA" id="ARBA00022842"/>
    </source>
</evidence>
<keyword evidence="6" id="KW-0547">Nucleotide-binding</keyword>
<dbReference type="NCBIfam" id="NF009814">
    <property type="entry name" value="PRK13299.1"/>
    <property type="match status" value="1"/>
</dbReference>
<feature type="domain" description="tRNA nucleotidyltransferase/poly(A) polymerase RNA and SrmB- binding" evidence="11">
    <location>
        <begin position="167"/>
        <end position="226"/>
    </location>
</feature>
<protein>
    <submittedName>
        <fullName evidence="13">CCA-adding enzyme</fullName>
        <ecNumber evidence="13">2.7.7.72</ecNumber>
    </submittedName>
</protein>
<keyword evidence="7" id="KW-0460">Magnesium</keyword>
<evidence type="ECO:0000256" key="1">
    <source>
        <dbReference type="ARBA" id="ARBA00001946"/>
    </source>
</evidence>
<evidence type="ECO:0000256" key="8">
    <source>
        <dbReference type="ARBA" id="ARBA00022884"/>
    </source>
</evidence>
<dbReference type="Pfam" id="PF01743">
    <property type="entry name" value="PolyA_pol"/>
    <property type="match status" value="1"/>
</dbReference>
<keyword evidence="14" id="KW-1185">Reference proteome</keyword>
<dbReference type="SUPFAM" id="SSF81301">
    <property type="entry name" value="Nucleotidyltransferase"/>
    <property type="match status" value="1"/>
</dbReference>
<evidence type="ECO:0000313" key="13">
    <source>
        <dbReference type="EMBL" id="VEU80402.1"/>
    </source>
</evidence>
<dbReference type="PANTHER" id="PTHR46173:SF1">
    <property type="entry name" value="CCA TRNA NUCLEOTIDYLTRANSFERASE 1, MITOCHONDRIAL"/>
    <property type="match status" value="1"/>
</dbReference>
<name>A0A449BDA1_HAPAX</name>
<keyword evidence="8 9" id="KW-0694">RNA-binding</keyword>
<dbReference type="GO" id="GO:0004810">
    <property type="term" value="F:CCA tRNA nucleotidyltransferase activity"/>
    <property type="evidence" value="ECO:0007669"/>
    <property type="project" value="UniProtKB-EC"/>
</dbReference>
<organism evidence="13 14">
    <name type="scientific">Haploplasma axanthum</name>
    <name type="common">Acholeplasma axanthum</name>
    <dbReference type="NCBI Taxonomy" id="29552"/>
    <lineage>
        <taxon>Bacteria</taxon>
        <taxon>Bacillati</taxon>
        <taxon>Mycoplasmatota</taxon>
        <taxon>Mollicutes</taxon>
        <taxon>Acholeplasmatales</taxon>
        <taxon>Acholeplasmataceae</taxon>
        <taxon>Haploplasma</taxon>
    </lineage>
</organism>
<dbReference type="Gene3D" id="1.20.58.560">
    <property type="match status" value="1"/>
</dbReference>
<dbReference type="InterPro" id="IPR032828">
    <property type="entry name" value="PolyA_RNA-bd"/>
</dbReference>
<dbReference type="InterPro" id="IPR032810">
    <property type="entry name" value="CCA-adding_enz_C"/>
</dbReference>
<evidence type="ECO:0000256" key="5">
    <source>
        <dbReference type="ARBA" id="ARBA00022723"/>
    </source>
</evidence>
<accession>A0A449BDA1</accession>
<evidence type="ECO:0000259" key="11">
    <source>
        <dbReference type="Pfam" id="PF12627"/>
    </source>
</evidence>
<dbReference type="GO" id="GO:0046872">
    <property type="term" value="F:metal ion binding"/>
    <property type="evidence" value="ECO:0007669"/>
    <property type="project" value="UniProtKB-KW"/>
</dbReference>
<keyword evidence="3" id="KW-0819">tRNA processing</keyword>
<evidence type="ECO:0000259" key="12">
    <source>
        <dbReference type="Pfam" id="PF13735"/>
    </source>
</evidence>
<dbReference type="GO" id="GO:0000049">
    <property type="term" value="F:tRNA binding"/>
    <property type="evidence" value="ECO:0007669"/>
    <property type="project" value="TreeGrafter"/>
</dbReference>
<dbReference type="InterPro" id="IPR043519">
    <property type="entry name" value="NT_sf"/>
</dbReference>
<dbReference type="GO" id="GO:0008033">
    <property type="term" value="P:tRNA processing"/>
    <property type="evidence" value="ECO:0007669"/>
    <property type="project" value="UniProtKB-KW"/>
</dbReference>
<gene>
    <name evidence="13" type="primary">cca</name>
    <name evidence="13" type="ORF">NCTC10138_00772</name>
</gene>
<dbReference type="EC" id="2.7.7.72" evidence="13"/>
<keyword evidence="2 9" id="KW-0808">Transferase</keyword>
<evidence type="ECO:0000256" key="2">
    <source>
        <dbReference type="ARBA" id="ARBA00022679"/>
    </source>
</evidence>
<dbReference type="Pfam" id="PF12627">
    <property type="entry name" value="PolyA_pol_RNAbd"/>
    <property type="match status" value="1"/>
</dbReference>
<dbReference type="Gene3D" id="1.10.246.80">
    <property type="match status" value="1"/>
</dbReference>
<comment type="cofactor">
    <cofactor evidence="1">
        <name>Mg(2+)</name>
        <dbReference type="ChEBI" id="CHEBI:18420"/>
    </cofactor>
</comment>